<evidence type="ECO:0000313" key="4">
    <source>
        <dbReference type="Proteomes" id="UP000198662"/>
    </source>
</evidence>
<evidence type="ECO:0000256" key="1">
    <source>
        <dbReference type="SAM" id="MobiDB-lite"/>
    </source>
</evidence>
<dbReference type="OrthoDB" id="4845489at2"/>
<keyword evidence="2" id="KW-1133">Transmembrane helix</keyword>
<dbReference type="Proteomes" id="UP000198662">
    <property type="component" value="Unassembled WGS sequence"/>
</dbReference>
<keyword evidence="4" id="KW-1185">Reference proteome</keyword>
<evidence type="ECO:0000256" key="2">
    <source>
        <dbReference type="SAM" id="Phobius"/>
    </source>
</evidence>
<name>A0A1G9I9S5_9ACTN</name>
<accession>A0A1G9I9S5</accession>
<evidence type="ECO:0000313" key="3">
    <source>
        <dbReference type="EMBL" id="SDL21852.1"/>
    </source>
</evidence>
<organism evidence="3 4">
    <name type="scientific">Glycomyces sambucus</name>
    <dbReference type="NCBI Taxonomy" id="380244"/>
    <lineage>
        <taxon>Bacteria</taxon>
        <taxon>Bacillati</taxon>
        <taxon>Actinomycetota</taxon>
        <taxon>Actinomycetes</taxon>
        <taxon>Glycomycetales</taxon>
        <taxon>Glycomycetaceae</taxon>
        <taxon>Glycomyces</taxon>
    </lineage>
</organism>
<proteinExistence type="predicted"/>
<dbReference type="RefSeq" id="WP_091050692.1">
    <property type="nucleotide sequence ID" value="NZ_FNGF01000004.1"/>
</dbReference>
<dbReference type="AlphaFoldDB" id="A0A1G9I9S5"/>
<gene>
    <name evidence="3" type="ORF">SAMN05216298_3110</name>
</gene>
<keyword evidence="2" id="KW-0812">Transmembrane</keyword>
<dbReference type="EMBL" id="FNGF01000004">
    <property type="protein sequence ID" value="SDL21852.1"/>
    <property type="molecule type" value="Genomic_DNA"/>
</dbReference>
<protein>
    <submittedName>
        <fullName evidence="3">Uncharacterized protein</fullName>
    </submittedName>
</protein>
<reference evidence="4" key="1">
    <citation type="submission" date="2016-10" db="EMBL/GenBank/DDBJ databases">
        <authorList>
            <person name="Varghese N."/>
            <person name="Submissions S."/>
        </authorList>
    </citation>
    <scope>NUCLEOTIDE SEQUENCE [LARGE SCALE GENOMIC DNA]</scope>
    <source>
        <strain evidence="4">CGMCC 4.3147</strain>
    </source>
</reference>
<feature type="transmembrane region" description="Helical" evidence="2">
    <location>
        <begin position="694"/>
        <end position="718"/>
    </location>
</feature>
<dbReference type="STRING" id="380244.SAMN05216298_3110"/>
<sequence length="755" mass="81628">MADPSAPVPPLGDPLSPEATAAIAAFAAEDPIPLSDLLKSLKVDVERLWRLPRWNDESGGGEPGVADPGDQPPQSDRDERDTVLGDALLALREEPAGGALLALHVWNLCAEEWEHTYRFDRMLGTLRAFADLWDRDRRDAGDPDTRAAGDAGAALALLQILEIDAESAMCRGDLPRQAAAAADTLRAGEELLSASAAMSGRFAPLRAYFQALAQARIAYYRALCGAVGSAAEALRGRLDPLADGIRALARAERSDELSPIERSELRAHRFSLERIAAAADEEWLTVDRAEVTFVIPFGLNGRPPMEVVEALRGMDGPPVIAGVQGRAIRQSFQLDDVWAGADYLERRFEGAAVELPPVRLRHLDGAPIAEFTAELRLSQLGNHYLRLDSEVRDADPHEMQMALFRAEHGHGRIAVECGGRTWDRLADFAADFQAGVARRLSGQGEVTARPGRYQVLVALHELSAGTGPGAPARERRPVTSGGDLLGLFGAQALLHPVANGIGSVCDWSRYAVDASQLLHDVRKRGDLVAATENTTVIALFGSPSFMIGTYRTLAEFVGSLDGLFSAWHDRLASHHPRVTHLVGETTDERSVEALGAYSERLHVEQLLLHDFATETRSVLSLIHSPNLVTSPTDAAALSVLLRAAEVEQLELDFATKLRELLSDRIEVRIDAMATKLQQRFEADRVRQERFNRGVVDALLAAIAVFGAAGVVQILQAAGLTQPAFAAWAVAAILVMAAVCSVAVFRWSRSAATPDE</sequence>
<feature type="region of interest" description="Disordered" evidence="1">
    <location>
        <begin position="52"/>
        <end position="79"/>
    </location>
</feature>
<feature type="transmembrane region" description="Helical" evidence="2">
    <location>
        <begin position="724"/>
        <end position="744"/>
    </location>
</feature>
<keyword evidence="2" id="KW-0472">Membrane</keyword>